<dbReference type="RefSeq" id="WP_256197306.1">
    <property type="nucleotide sequence ID" value="NZ_JANGCH010000002.1"/>
</dbReference>
<reference evidence="1 2" key="1">
    <citation type="submission" date="2022-06" db="EMBL/GenBank/DDBJ databases">
        <title>Isolation of gut microbiota from human fecal samples.</title>
        <authorList>
            <person name="Pamer E.G."/>
            <person name="Barat B."/>
            <person name="Waligurski E."/>
            <person name="Medina S."/>
            <person name="Paddock L."/>
            <person name="Mostad J."/>
        </authorList>
    </citation>
    <scope>NUCLEOTIDE SEQUENCE [LARGE SCALE GENOMIC DNA]</scope>
    <source>
        <strain evidence="1 2">DFI.6.1</strain>
    </source>
</reference>
<accession>A0ABT1SI75</accession>
<dbReference type="Proteomes" id="UP001524435">
    <property type="component" value="Unassembled WGS sequence"/>
</dbReference>
<gene>
    <name evidence="1" type="ORF">NE663_01400</name>
</gene>
<proteinExistence type="predicted"/>
<sequence length="136" mass="16076">MIYKRCMKRSAFTMSEMILALLIVSLCTLVLAKSMSVLRYGTKASMLLSDEMALWQMRRLLAQAEDITWEKQVLHFLYHDEEGALRIKKDQIVHQIGNEIMMMELDDAYFYEEDGCVWLSWKREKEDYQGMLYCPA</sequence>
<keyword evidence="2" id="KW-1185">Reference proteome</keyword>
<organism evidence="1 2">
    <name type="scientific">Massilicoli timonensis</name>
    <dbReference type="NCBI Taxonomy" id="2015901"/>
    <lineage>
        <taxon>Bacteria</taxon>
        <taxon>Bacillati</taxon>
        <taxon>Bacillota</taxon>
        <taxon>Erysipelotrichia</taxon>
        <taxon>Erysipelotrichales</taxon>
        <taxon>Erysipelotrichaceae</taxon>
        <taxon>Massilicoli</taxon>
    </lineage>
</organism>
<evidence type="ECO:0008006" key="3">
    <source>
        <dbReference type="Google" id="ProtNLM"/>
    </source>
</evidence>
<evidence type="ECO:0000313" key="2">
    <source>
        <dbReference type="Proteomes" id="UP001524435"/>
    </source>
</evidence>
<evidence type="ECO:0000313" key="1">
    <source>
        <dbReference type="EMBL" id="MCQ5120913.1"/>
    </source>
</evidence>
<dbReference type="EMBL" id="JANGCH010000002">
    <property type="protein sequence ID" value="MCQ5120913.1"/>
    <property type="molecule type" value="Genomic_DNA"/>
</dbReference>
<protein>
    <recommendedName>
        <fullName evidence="3">Prepilin-type N-terminal cleavage/methylation domain protein</fullName>
    </recommendedName>
</protein>
<name>A0ABT1SI75_9FIRM</name>
<comment type="caution">
    <text evidence="1">The sequence shown here is derived from an EMBL/GenBank/DDBJ whole genome shotgun (WGS) entry which is preliminary data.</text>
</comment>